<dbReference type="AlphaFoldDB" id="A0A9X4MDV9"/>
<dbReference type="InterPro" id="IPR016156">
    <property type="entry name" value="FAD/NAD-linked_Rdtase_dimer_sf"/>
</dbReference>
<dbReference type="PANTHER" id="PTHR43429">
    <property type="entry name" value="PYRIDINE NUCLEOTIDE-DISULFIDE OXIDOREDUCTASE DOMAIN-CONTAINING"/>
    <property type="match status" value="1"/>
</dbReference>
<evidence type="ECO:0000256" key="3">
    <source>
        <dbReference type="ARBA" id="ARBA00022630"/>
    </source>
</evidence>
<dbReference type="Gene3D" id="3.40.250.10">
    <property type="entry name" value="Rhodanese-like domain"/>
    <property type="match status" value="1"/>
</dbReference>
<reference evidence="8" key="2">
    <citation type="submission" date="2022-10" db="EMBL/GenBank/DDBJ databases">
        <authorList>
            <person name="Aronson H.S."/>
        </authorList>
    </citation>
    <scope>NUCLEOTIDE SEQUENCE</scope>
    <source>
        <strain evidence="8">RS19-109</strain>
    </source>
</reference>
<evidence type="ECO:0000313" key="9">
    <source>
        <dbReference type="Proteomes" id="UP001154240"/>
    </source>
</evidence>
<proteinExistence type="inferred from homology"/>
<feature type="domain" description="Rhodanese" evidence="7">
    <location>
        <begin position="515"/>
        <end position="572"/>
    </location>
</feature>
<comment type="similarity">
    <text evidence="2">Belongs to the class-III pyridine nucleotide-disulfide oxidoreductase family.</text>
</comment>
<keyword evidence="3" id="KW-0285">Flavoprotein</keyword>
<keyword evidence="6" id="KW-0676">Redox-active center</keyword>
<dbReference type="Pfam" id="PF07992">
    <property type="entry name" value="Pyr_redox_2"/>
    <property type="match status" value="1"/>
</dbReference>
<dbReference type="GO" id="GO:0016491">
    <property type="term" value="F:oxidoreductase activity"/>
    <property type="evidence" value="ECO:0007669"/>
    <property type="project" value="UniProtKB-KW"/>
</dbReference>
<keyword evidence="4" id="KW-0274">FAD</keyword>
<dbReference type="Gene3D" id="3.50.50.60">
    <property type="entry name" value="FAD/NAD(P)-binding domain"/>
    <property type="match status" value="2"/>
</dbReference>
<sequence length="574" mass="61968">MGKKIVIIGGVAAGPKSACRVKRLMPDAEVTIIDQDNLISYGGCGIPYYVSGDVSDEKELRNTSFHMTRDEAFFLKAKGVTAKTNTRALSIDRKEKLVLVEDITSGTQESIPYDNLVITTGARPNVLPIPGADLDGVFTISDLHKAIAIKERIAKGEVSRVVVIGGGAIGIEMAEAFTDLWGIETTILEFMPQIMPRLVDWDFAKMLETHLQESGVTVFTGEAASAIEGKDGKVCRVVTPKRTLEADLVVMAVGVRARSELAQAAGLLVSPMGNIVVNERLQTSDPNIYAAGDCIEVKNIITGKGSIAPMGSLANREGRIVGDNLAGIPTKYKGWIGSFIMKAFEHSIAATGLSLDAALAEGFAAAAVTTAQSDRAHFFPTQAVIPLRIIFDTKTRKVLGCQGFGPMSDAVLARIDAAAAIIGQGGTIDDLSQLEMAYAPPFATALDALNATANVADNLAAGRLRYVSTREFLNWMDDFASQPDWVALDLRHSNEAGSFVEKYTKEKWLSVPYIEIRDRYQELPKDKTMLIICDAGTRSSEIQIVLDHFGLTNNLVLGGGFNLIRRMGVAWWPN</sequence>
<dbReference type="SUPFAM" id="SSF51905">
    <property type="entry name" value="FAD/NAD(P)-binding domain"/>
    <property type="match status" value="1"/>
</dbReference>
<accession>A0A9X4MDV9</accession>
<dbReference type="InterPro" id="IPR023753">
    <property type="entry name" value="FAD/NAD-binding_dom"/>
</dbReference>
<dbReference type="PRINTS" id="PR00368">
    <property type="entry name" value="FADPNR"/>
</dbReference>
<dbReference type="PRINTS" id="PR00411">
    <property type="entry name" value="PNDRDTASEI"/>
</dbReference>
<reference evidence="8" key="1">
    <citation type="journal article" date="2022" name="bioRxiv">
        <title>Thiovibrio frasassiensisgen. nov., sp. nov., an autotrophic, elemental sulfur disproportionating bacterium isolated from sulfidic karst sediment, and proposal of Thiovibrionaceae fam. nov.</title>
        <authorList>
            <person name="Aronson H."/>
            <person name="Thomas C."/>
            <person name="Bhattacharyya M."/>
            <person name="Eckstein S."/>
            <person name="Jensen S."/>
            <person name="Barco R."/>
            <person name="Macalady J."/>
            <person name="Amend J."/>
        </authorList>
    </citation>
    <scope>NUCLEOTIDE SEQUENCE</scope>
    <source>
        <strain evidence="8">RS19-109</strain>
    </source>
</reference>
<evidence type="ECO:0000256" key="1">
    <source>
        <dbReference type="ARBA" id="ARBA00001974"/>
    </source>
</evidence>
<dbReference type="SUPFAM" id="SSF55424">
    <property type="entry name" value="FAD/NAD-linked reductases, dimerisation (C-terminal) domain"/>
    <property type="match status" value="1"/>
</dbReference>
<dbReference type="InterPro" id="IPR036188">
    <property type="entry name" value="FAD/NAD-bd_sf"/>
</dbReference>
<dbReference type="InterPro" id="IPR050260">
    <property type="entry name" value="FAD-bd_OxRdtase"/>
</dbReference>
<keyword evidence="5" id="KW-0560">Oxidoreductase</keyword>
<dbReference type="RefSeq" id="WP_307631757.1">
    <property type="nucleotide sequence ID" value="NZ_JAPHEH010000001.1"/>
</dbReference>
<keyword evidence="9" id="KW-1185">Reference proteome</keyword>
<evidence type="ECO:0000256" key="2">
    <source>
        <dbReference type="ARBA" id="ARBA00009130"/>
    </source>
</evidence>
<name>A0A9X4MDV9_9BACT</name>
<organism evidence="8 9">
    <name type="scientific">Thiovibrio frasassiensis</name>
    <dbReference type="NCBI Taxonomy" id="2984131"/>
    <lineage>
        <taxon>Bacteria</taxon>
        <taxon>Pseudomonadati</taxon>
        <taxon>Thermodesulfobacteriota</taxon>
        <taxon>Desulfobulbia</taxon>
        <taxon>Desulfobulbales</taxon>
        <taxon>Thiovibrionaceae</taxon>
        <taxon>Thiovibrio</taxon>
    </lineage>
</organism>
<evidence type="ECO:0000256" key="4">
    <source>
        <dbReference type="ARBA" id="ARBA00022827"/>
    </source>
</evidence>
<dbReference type="PANTHER" id="PTHR43429:SF1">
    <property type="entry name" value="NAD(P)H SULFUR OXIDOREDUCTASE (COA-DEPENDENT)"/>
    <property type="match status" value="1"/>
</dbReference>
<comment type="caution">
    <text evidence="8">The sequence shown here is derived from an EMBL/GenBank/DDBJ whole genome shotgun (WGS) entry which is preliminary data.</text>
</comment>
<evidence type="ECO:0000256" key="6">
    <source>
        <dbReference type="ARBA" id="ARBA00023284"/>
    </source>
</evidence>
<dbReference type="EMBL" id="JAPHEH010000001">
    <property type="protein sequence ID" value="MDG4474777.1"/>
    <property type="molecule type" value="Genomic_DNA"/>
</dbReference>
<protein>
    <submittedName>
        <fullName evidence="8">FAD-dependent oxidoreductase</fullName>
    </submittedName>
</protein>
<dbReference type="Proteomes" id="UP001154240">
    <property type="component" value="Unassembled WGS sequence"/>
</dbReference>
<dbReference type="PROSITE" id="PS50206">
    <property type="entry name" value="RHODANESE_3"/>
    <property type="match status" value="1"/>
</dbReference>
<dbReference type="InterPro" id="IPR004099">
    <property type="entry name" value="Pyr_nucl-diS_OxRdtase_dimer"/>
</dbReference>
<evidence type="ECO:0000256" key="5">
    <source>
        <dbReference type="ARBA" id="ARBA00023002"/>
    </source>
</evidence>
<dbReference type="SUPFAM" id="SSF52821">
    <property type="entry name" value="Rhodanese/Cell cycle control phosphatase"/>
    <property type="match status" value="1"/>
</dbReference>
<evidence type="ECO:0000259" key="7">
    <source>
        <dbReference type="PROSITE" id="PS50206"/>
    </source>
</evidence>
<comment type="cofactor">
    <cofactor evidence="1">
        <name>FAD</name>
        <dbReference type="ChEBI" id="CHEBI:57692"/>
    </cofactor>
</comment>
<gene>
    <name evidence="8" type="ORF">OLX77_01215</name>
</gene>
<dbReference type="Pfam" id="PF02852">
    <property type="entry name" value="Pyr_redox_dim"/>
    <property type="match status" value="1"/>
</dbReference>
<dbReference type="InterPro" id="IPR001763">
    <property type="entry name" value="Rhodanese-like_dom"/>
</dbReference>
<dbReference type="InterPro" id="IPR036873">
    <property type="entry name" value="Rhodanese-like_dom_sf"/>
</dbReference>
<evidence type="ECO:0000313" key="8">
    <source>
        <dbReference type="EMBL" id="MDG4474777.1"/>
    </source>
</evidence>